<evidence type="ECO:0000256" key="1">
    <source>
        <dbReference type="SAM" id="MobiDB-lite"/>
    </source>
</evidence>
<proteinExistence type="predicted"/>
<dbReference type="RefSeq" id="WP_239097125.1">
    <property type="nucleotide sequence ID" value="NZ_BONB01000011.1"/>
</dbReference>
<reference evidence="2 3" key="1">
    <citation type="submission" date="2018-08" db="EMBL/GenBank/DDBJ databases">
        <title>Sequencing the genomes of 1000 actinobacteria strains.</title>
        <authorList>
            <person name="Klenk H.-P."/>
        </authorList>
    </citation>
    <scope>NUCLEOTIDE SEQUENCE [LARGE SCALE GENOMIC DNA]</scope>
    <source>
        <strain evidence="2 3">DSM 44099</strain>
    </source>
</reference>
<dbReference type="AlphaFoldDB" id="A0A3D9ZVN0"/>
<dbReference type="InterPro" id="IPR006230">
    <property type="entry name" value="MutL"/>
</dbReference>
<comment type="caution">
    <text evidence="2">The sequence shown here is derived from an EMBL/GenBank/DDBJ whole genome shotgun (WGS) entry which is preliminary data.</text>
</comment>
<accession>A0A3D9ZVN0</accession>
<organism evidence="2 3">
    <name type="scientific">Asanoa ferruginea</name>
    <dbReference type="NCBI Taxonomy" id="53367"/>
    <lineage>
        <taxon>Bacteria</taxon>
        <taxon>Bacillati</taxon>
        <taxon>Actinomycetota</taxon>
        <taxon>Actinomycetes</taxon>
        <taxon>Micromonosporales</taxon>
        <taxon>Micromonosporaceae</taxon>
        <taxon>Asanoa</taxon>
    </lineage>
</organism>
<dbReference type="EMBL" id="QUMQ01000001">
    <property type="protein sequence ID" value="REG00665.1"/>
    <property type="molecule type" value="Genomic_DNA"/>
</dbReference>
<dbReference type="Proteomes" id="UP000256913">
    <property type="component" value="Unassembled WGS sequence"/>
</dbReference>
<protein>
    <submittedName>
        <fullName evidence="2">Uncharacterized protein (TIGR01319 family)</fullName>
    </submittedName>
</protein>
<feature type="compositionally biased region" description="Low complexity" evidence="1">
    <location>
        <begin position="370"/>
        <end position="383"/>
    </location>
</feature>
<evidence type="ECO:0000313" key="3">
    <source>
        <dbReference type="Proteomes" id="UP000256913"/>
    </source>
</evidence>
<keyword evidence="3" id="KW-1185">Reference proteome</keyword>
<dbReference type="Pfam" id="PF13941">
    <property type="entry name" value="MutL"/>
    <property type="match status" value="2"/>
</dbReference>
<feature type="region of interest" description="Disordered" evidence="1">
    <location>
        <begin position="302"/>
        <end position="399"/>
    </location>
</feature>
<feature type="compositionally biased region" description="Gly residues" evidence="1">
    <location>
        <begin position="352"/>
        <end position="362"/>
    </location>
</feature>
<name>A0A3D9ZVN0_9ACTN</name>
<sequence>MSLALCADVGSTYTKVVVVDLDGGAVVAAADHPTTAGTDVLHGLDAAAAATGVVVPPSSWYVCSSAGGGLRLAVVGYESLVTAQAGHRVGLSAGARVVHVSAGPLGSLAALRSARPDVVLLVGGTDGGDAAVLEHNARRLARARWRVPVVLAGNAAVRDELAGVLRSAGVPVTATDNVLPRIGVLEPGPARAAIRDVFLSHVIGGKGLSRGRRFPSLVRAATPDAVLTGVEVLADYLGGDLLVVDVGGATTDVYSVLTPDGRTDDVAGTMWRSRTVEGDLGMRWSAPDVINAALAERLLVGPTGADGPAVRAGQVGTRGSGTAGQAGLTGHAGMRGSGAGTDGQAGLTGHAGTRGSGAGTDGQAGLTGHAGTPGPDPGTDGPAGNLGPVGTHGSEVAAMGPGRSALRFGVDTPEAARNAAGRSDVDAEFAVLEAAAAARAATPGFVPSDDAERAIDRRIAALAATIAVRRHARGPAGRAGRDLRDARLLVGSGGVLRHATPGEAKEVLDAVLTDFAGGWAVPRAATPVIDVSYVLAAAGLLAADHPNAARALLDRHLRGA</sequence>
<gene>
    <name evidence="2" type="ORF">DFJ67_6721</name>
</gene>
<feature type="compositionally biased region" description="Gly residues" evidence="1">
    <location>
        <begin position="333"/>
        <end position="343"/>
    </location>
</feature>
<evidence type="ECO:0000313" key="2">
    <source>
        <dbReference type="EMBL" id="REG00665.1"/>
    </source>
</evidence>